<keyword evidence="9" id="KW-0547">Nucleotide-binding</keyword>
<dbReference type="EMBL" id="FWYF01000004">
    <property type="protein sequence ID" value="SMD38382.1"/>
    <property type="molecule type" value="Genomic_DNA"/>
</dbReference>
<dbReference type="InterPro" id="IPR006184">
    <property type="entry name" value="6PGdom_BS"/>
</dbReference>
<accession>A0A1W2GPN2</accession>
<keyword evidence="21" id="KW-1185">Reference proteome</keyword>
<sequence>MGVSGTGKSTIGQLLAKELSIPFYDGDDFHPKENIRKLASGLPLTDEDRQPWLLTLSACIKDWESAGGAVLACSALKKKYRDTLTTIPENQLTIIHLSGSYDLIKQRLETRKGHFLNPSILESQFENLEEPKEALLVNIDQSPQKILQEILSKMNKKTAFGIIGLGVMGQNLAINMANNGVKLSVFNRHVAGKEEGIARDFVSKHPELGIQGFDDLSQFVESIAPPRNILLMVQAGAAVDATIEELTPLLEPDDLIIDGGNSNYLDTNRRDRTLVQHDINFIGTGISGGEEGARKGPSIMPGGSRTAYNRIAPFLENIAAKDANGKACCTYVGPEGSGHFIKMVHNGIEYAEMQLLAEVYELMRHGLGMLPVEMAKTLEGWRTKGLDSYLLEITINILRKEENGELLLDKILDAAAQKGTGGWSTEAAIRLGAPLNTISDAVMARNISAQKEVRLLANELYGSIKQTVPTGQEEFIPALMEAYAAARIINHAVGFDMMKEASKQYHWDLNFSEIARIWTNGCIIRSELMSAAVNYFKDTDRLLLHPAVVKSLSDQQANLAHVIGKGIASGFPLPVLSSAMNFFLGYVNGQSSANLLQAQRDYFGAHTYKRIDRPVTESFHTDWI</sequence>
<gene>
    <name evidence="20" type="ORF">SAMN04488029_3777</name>
</gene>
<dbReference type="NCBIfam" id="TIGR01313">
    <property type="entry name" value="therm_gnt_kin"/>
    <property type="match status" value="1"/>
</dbReference>
<dbReference type="FunFam" id="1.10.1040.10:FF:000032">
    <property type="entry name" value="6-phosphogluconate dehydrogenase, decarboxylating"/>
    <property type="match status" value="1"/>
</dbReference>
<dbReference type="SUPFAM" id="SSF51735">
    <property type="entry name" value="NAD(P)-binding Rossmann-fold domains"/>
    <property type="match status" value="1"/>
</dbReference>
<evidence type="ECO:0000256" key="7">
    <source>
        <dbReference type="ARBA" id="ARBA00018193"/>
    </source>
</evidence>
<comment type="pathway">
    <text evidence="2">Carbohydrate acid metabolism.</text>
</comment>
<dbReference type="NCBIfam" id="NF006765">
    <property type="entry name" value="PRK09287.1"/>
    <property type="match status" value="1"/>
</dbReference>
<dbReference type="PROSITE" id="PS00461">
    <property type="entry name" value="6PGD"/>
    <property type="match status" value="1"/>
</dbReference>
<keyword evidence="8" id="KW-0808">Transferase</keyword>
<evidence type="ECO:0000256" key="18">
    <source>
        <dbReference type="RuleBase" id="RU000485"/>
    </source>
</evidence>
<comment type="subunit">
    <text evidence="6">Homodimer.</text>
</comment>
<comment type="similarity">
    <text evidence="5">Belongs to the gluconokinase GntK/GntV family.</text>
</comment>
<evidence type="ECO:0000256" key="5">
    <source>
        <dbReference type="ARBA" id="ARBA00008420"/>
    </source>
</evidence>
<evidence type="ECO:0000256" key="13">
    <source>
        <dbReference type="ARBA" id="ARBA00023002"/>
    </source>
</evidence>
<dbReference type="Gene3D" id="3.40.50.300">
    <property type="entry name" value="P-loop containing nucleotide triphosphate hydrolases"/>
    <property type="match status" value="1"/>
</dbReference>
<dbReference type="GO" id="GO:0050661">
    <property type="term" value="F:NADP binding"/>
    <property type="evidence" value="ECO:0007669"/>
    <property type="project" value="InterPro"/>
</dbReference>
<evidence type="ECO:0000256" key="2">
    <source>
        <dbReference type="ARBA" id="ARBA00004761"/>
    </source>
</evidence>
<dbReference type="Gene3D" id="3.40.50.720">
    <property type="entry name" value="NAD(P)-binding Rossmann-like Domain"/>
    <property type="match status" value="1"/>
</dbReference>
<dbReference type="GO" id="GO:0019521">
    <property type="term" value="P:D-gluconate metabolic process"/>
    <property type="evidence" value="ECO:0007669"/>
    <property type="project" value="UniProtKB-KW"/>
</dbReference>
<dbReference type="SUPFAM" id="SSF52540">
    <property type="entry name" value="P-loop containing nucleoside triphosphate hydrolases"/>
    <property type="match status" value="1"/>
</dbReference>
<evidence type="ECO:0000256" key="1">
    <source>
        <dbReference type="ARBA" id="ARBA00002526"/>
    </source>
</evidence>
<feature type="domain" description="6-phosphogluconate dehydrogenase C-terminal" evidence="19">
    <location>
        <begin position="338"/>
        <end position="624"/>
    </location>
</feature>
<keyword evidence="10" id="KW-0418">Kinase</keyword>
<comment type="similarity">
    <text evidence="4 18">Belongs to the 6-phosphogluconate dehydrogenase family.</text>
</comment>
<dbReference type="Pfam" id="PF00393">
    <property type="entry name" value="6PGD"/>
    <property type="match status" value="1"/>
</dbReference>
<dbReference type="Gene3D" id="1.20.5.320">
    <property type="entry name" value="6-Phosphogluconate Dehydrogenase, domain 3"/>
    <property type="match status" value="1"/>
</dbReference>
<dbReference type="InterPro" id="IPR006001">
    <property type="entry name" value="Therm_gnt_kin"/>
</dbReference>
<dbReference type="AlphaFoldDB" id="A0A1W2GPN2"/>
<keyword evidence="15 18" id="KW-0570">Pentose shunt</keyword>
<evidence type="ECO:0000259" key="19">
    <source>
        <dbReference type="SMART" id="SM01350"/>
    </source>
</evidence>
<evidence type="ECO:0000256" key="14">
    <source>
        <dbReference type="ARBA" id="ARBA00023064"/>
    </source>
</evidence>
<dbReference type="InterPro" id="IPR013328">
    <property type="entry name" value="6PGD_dom2"/>
</dbReference>
<comment type="catalytic activity">
    <reaction evidence="16">
        <text>D-gluconate + ATP = 6-phospho-D-gluconate + ADP + H(+)</text>
        <dbReference type="Rhea" id="RHEA:19433"/>
        <dbReference type="ChEBI" id="CHEBI:15378"/>
        <dbReference type="ChEBI" id="CHEBI:18391"/>
        <dbReference type="ChEBI" id="CHEBI:30616"/>
        <dbReference type="ChEBI" id="CHEBI:58759"/>
        <dbReference type="ChEBI" id="CHEBI:456216"/>
        <dbReference type="EC" id="2.7.1.12"/>
    </reaction>
</comment>
<proteinExistence type="inferred from homology"/>
<dbReference type="GO" id="GO:0005524">
    <property type="term" value="F:ATP binding"/>
    <property type="evidence" value="ECO:0007669"/>
    <property type="project" value="UniProtKB-KW"/>
</dbReference>
<comment type="function">
    <text evidence="1">Catalyzes the oxidative decarboxylation of 6-phosphogluconate to ribulose 5-phosphate and CO(2), with concomitant reduction of NADP to NADPH.</text>
</comment>
<evidence type="ECO:0000256" key="10">
    <source>
        <dbReference type="ARBA" id="ARBA00022777"/>
    </source>
</evidence>
<evidence type="ECO:0000256" key="6">
    <source>
        <dbReference type="ARBA" id="ARBA00011738"/>
    </source>
</evidence>
<dbReference type="InterPro" id="IPR006183">
    <property type="entry name" value="Pgluconate_DH"/>
</dbReference>
<dbReference type="InterPro" id="IPR006113">
    <property type="entry name" value="6PGDH_Gnd/GntZ"/>
</dbReference>
<evidence type="ECO:0000256" key="3">
    <source>
        <dbReference type="ARBA" id="ARBA00004874"/>
    </source>
</evidence>
<evidence type="ECO:0000256" key="15">
    <source>
        <dbReference type="ARBA" id="ARBA00023126"/>
    </source>
</evidence>
<dbReference type="UniPathway" id="UPA00115">
    <property type="reaction ID" value="UER00410"/>
</dbReference>
<evidence type="ECO:0000256" key="4">
    <source>
        <dbReference type="ARBA" id="ARBA00008419"/>
    </source>
</evidence>
<comment type="pathway">
    <text evidence="3 18">Carbohydrate degradation; pentose phosphate pathway; D-ribulose 5-phosphate from D-glucose 6-phosphate (oxidative stage): step 3/3.</text>
</comment>
<evidence type="ECO:0000313" key="20">
    <source>
        <dbReference type="EMBL" id="SMD38382.1"/>
    </source>
</evidence>
<dbReference type="PANTHER" id="PTHR11811">
    <property type="entry name" value="6-PHOSPHOGLUCONATE DEHYDROGENASE"/>
    <property type="match status" value="1"/>
</dbReference>
<keyword evidence="11" id="KW-0067">ATP-binding</keyword>
<dbReference type="InterPro" id="IPR006114">
    <property type="entry name" value="6PGDH_C"/>
</dbReference>
<evidence type="ECO:0000256" key="9">
    <source>
        <dbReference type="ARBA" id="ARBA00022741"/>
    </source>
</evidence>
<dbReference type="InterPro" id="IPR008927">
    <property type="entry name" value="6-PGluconate_DH-like_C_sf"/>
</dbReference>
<dbReference type="SUPFAM" id="SSF48179">
    <property type="entry name" value="6-phosphogluconate dehydrogenase C-terminal domain-like"/>
    <property type="match status" value="1"/>
</dbReference>
<dbReference type="GO" id="GO:0006098">
    <property type="term" value="P:pentose-phosphate shunt"/>
    <property type="evidence" value="ECO:0007669"/>
    <property type="project" value="UniProtKB-UniPathway"/>
</dbReference>
<dbReference type="STRING" id="692418.SAMN04488029_3777"/>
<dbReference type="Pfam" id="PF01202">
    <property type="entry name" value="SKI"/>
    <property type="match status" value="1"/>
</dbReference>
<dbReference type="InterPro" id="IPR006115">
    <property type="entry name" value="6PGDH_NADP-bd"/>
</dbReference>
<keyword evidence="13 18" id="KW-0560">Oxidoreductase</keyword>
<evidence type="ECO:0000256" key="8">
    <source>
        <dbReference type="ARBA" id="ARBA00022679"/>
    </source>
</evidence>
<evidence type="ECO:0000256" key="16">
    <source>
        <dbReference type="ARBA" id="ARBA00048090"/>
    </source>
</evidence>
<dbReference type="InterPro" id="IPR027417">
    <property type="entry name" value="P-loop_NTPase"/>
</dbReference>
<keyword evidence="12 18" id="KW-0521">NADP</keyword>
<protein>
    <recommendedName>
        <fullName evidence="7 18">6-phosphogluconate dehydrogenase, decarboxylating</fullName>
        <ecNumber evidence="18">1.1.1.44</ecNumber>
    </recommendedName>
</protein>
<dbReference type="Proteomes" id="UP000192472">
    <property type="component" value="Unassembled WGS sequence"/>
</dbReference>
<dbReference type="GO" id="GO:0046316">
    <property type="term" value="F:gluconokinase activity"/>
    <property type="evidence" value="ECO:0007669"/>
    <property type="project" value="UniProtKB-EC"/>
</dbReference>
<evidence type="ECO:0000256" key="17">
    <source>
        <dbReference type="ARBA" id="ARBA00048640"/>
    </source>
</evidence>
<name>A0A1W2GPN2_REIFA</name>
<reference evidence="20 21" key="1">
    <citation type="submission" date="2017-04" db="EMBL/GenBank/DDBJ databases">
        <authorList>
            <person name="Afonso C.L."/>
            <person name="Miller P.J."/>
            <person name="Scott M.A."/>
            <person name="Spackman E."/>
            <person name="Goraichik I."/>
            <person name="Dimitrov K.M."/>
            <person name="Suarez D.L."/>
            <person name="Swayne D.E."/>
        </authorList>
    </citation>
    <scope>NUCLEOTIDE SEQUENCE [LARGE SCALE GENOMIC DNA]</scope>
    <source>
        <strain evidence="20 21">DSM 26133</strain>
    </source>
</reference>
<dbReference type="InterPro" id="IPR031322">
    <property type="entry name" value="Shikimate/glucono_kinase"/>
</dbReference>
<evidence type="ECO:0000256" key="11">
    <source>
        <dbReference type="ARBA" id="ARBA00022840"/>
    </source>
</evidence>
<dbReference type="Pfam" id="PF03446">
    <property type="entry name" value="NAD_binding_2"/>
    <property type="match status" value="1"/>
</dbReference>
<dbReference type="Gene3D" id="1.10.1040.10">
    <property type="entry name" value="N-(1-d-carboxylethyl)-l-norvaline Dehydrogenase, domain 2"/>
    <property type="match status" value="1"/>
</dbReference>
<dbReference type="EC" id="1.1.1.44" evidence="18"/>
<organism evidence="20 21">
    <name type="scientific">Reichenbachiella faecimaris</name>
    <dbReference type="NCBI Taxonomy" id="692418"/>
    <lineage>
        <taxon>Bacteria</taxon>
        <taxon>Pseudomonadati</taxon>
        <taxon>Bacteroidota</taxon>
        <taxon>Cytophagia</taxon>
        <taxon>Cytophagales</taxon>
        <taxon>Reichenbachiellaceae</taxon>
        <taxon>Reichenbachiella</taxon>
    </lineage>
</organism>
<dbReference type="FunFam" id="3.40.50.720:FF:000007">
    <property type="entry name" value="6-phosphogluconate dehydrogenase, decarboxylating"/>
    <property type="match status" value="1"/>
</dbReference>
<evidence type="ECO:0000256" key="12">
    <source>
        <dbReference type="ARBA" id="ARBA00022857"/>
    </source>
</evidence>
<keyword evidence="14 18" id="KW-0311">Gluconate utilization</keyword>
<dbReference type="CDD" id="cd02021">
    <property type="entry name" value="GntK"/>
    <property type="match status" value="1"/>
</dbReference>
<dbReference type="GO" id="GO:0004616">
    <property type="term" value="F:phosphogluconate dehydrogenase (decarboxylating) activity"/>
    <property type="evidence" value="ECO:0007669"/>
    <property type="project" value="UniProtKB-EC"/>
</dbReference>
<dbReference type="SMART" id="SM01350">
    <property type="entry name" value="6PGD"/>
    <property type="match status" value="1"/>
</dbReference>
<dbReference type="PRINTS" id="PR00076">
    <property type="entry name" value="6PGDHDRGNASE"/>
</dbReference>
<dbReference type="NCBIfam" id="TIGR00873">
    <property type="entry name" value="gnd"/>
    <property type="match status" value="1"/>
</dbReference>
<dbReference type="InterPro" id="IPR036291">
    <property type="entry name" value="NAD(P)-bd_dom_sf"/>
</dbReference>
<evidence type="ECO:0000313" key="21">
    <source>
        <dbReference type="Proteomes" id="UP000192472"/>
    </source>
</evidence>
<comment type="catalytic activity">
    <reaction evidence="17 18">
        <text>6-phospho-D-gluconate + NADP(+) = D-ribulose 5-phosphate + CO2 + NADPH</text>
        <dbReference type="Rhea" id="RHEA:10116"/>
        <dbReference type="ChEBI" id="CHEBI:16526"/>
        <dbReference type="ChEBI" id="CHEBI:57783"/>
        <dbReference type="ChEBI" id="CHEBI:58121"/>
        <dbReference type="ChEBI" id="CHEBI:58349"/>
        <dbReference type="ChEBI" id="CHEBI:58759"/>
        <dbReference type="EC" id="1.1.1.44"/>
    </reaction>
</comment>